<dbReference type="Proteomes" id="UP000669239">
    <property type="component" value="Unassembled WGS sequence"/>
</dbReference>
<evidence type="ECO:0000313" key="2">
    <source>
        <dbReference type="EMBL" id="NSJ51815.1"/>
    </source>
</evidence>
<dbReference type="RefSeq" id="WP_165642967.1">
    <property type="nucleotide sequence ID" value="NZ_JAAITT010000048.1"/>
</dbReference>
<sequence length="183" mass="21166">MSDWILGLGAFVMFFIYDWNRVFVKKRWMNPLFAMGNVCLALVAVRLILEALSLLFGEAGTGLALVLWLCLAAVCLAGLIYTLYFALPFDSTYCREADRHKACRTGIYGWCRHPGIWWFFGCFFCLGMSAGAGERMALCLVLSFLNLLYAWYQDRYIFVKEFSDYEDYRRSVPFLLPKMKKGR</sequence>
<feature type="transmembrane region" description="Helical" evidence="1">
    <location>
        <begin position="135"/>
        <end position="152"/>
    </location>
</feature>
<name>A0ABX2HQS3_9FIRM</name>
<feature type="transmembrane region" description="Helical" evidence="1">
    <location>
        <begin position="31"/>
        <end position="56"/>
    </location>
</feature>
<feature type="transmembrane region" description="Helical" evidence="1">
    <location>
        <begin position="62"/>
        <end position="87"/>
    </location>
</feature>
<protein>
    <recommendedName>
        <fullName evidence="4">Isoprenylcysteine carboxylmethyltransferase family protein</fullName>
    </recommendedName>
</protein>
<keyword evidence="1" id="KW-0472">Membrane</keyword>
<feature type="transmembrane region" description="Helical" evidence="1">
    <location>
        <begin position="6"/>
        <end position="24"/>
    </location>
</feature>
<comment type="caution">
    <text evidence="2">The sequence shown here is derived from an EMBL/GenBank/DDBJ whole genome shotgun (WGS) entry which is preliminary data.</text>
</comment>
<keyword evidence="1" id="KW-0812">Transmembrane</keyword>
<gene>
    <name evidence="2" type="ORF">G5B36_24370</name>
</gene>
<reference evidence="2 3" key="1">
    <citation type="journal article" date="2020" name="Cell Host Microbe">
        <title>Functional and Genomic Variation between Human-Derived Isolates of Lachnospiraceae Reveals Inter- and Intra-Species Diversity.</title>
        <authorList>
            <person name="Sorbara M.T."/>
            <person name="Littmann E.R."/>
            <person name="Fontana E."/>
            <person name="Moody T.U."/>
            <person name="Kohout C.E."/>
            <person name="Gjonbalaj M."/>
            <person name="Eaton V."/>
            <person name="Seok R."/>
            <person name="Leiner I.M."/>
            <person name="Pamer E.G."/>
        </authorList>
    </citation>
    <scope>NUCLEOTIDE SEQUENCE [LARGE SCALE GENOMIC DNA]</scope>
    <source>
        <strain evidence="2 3">MSK.1.17</strain>
    </source>
</reference>
<accession>A0ABX2HQS3</accession>
<keyword evidence="3" id="KW-1185">Reference proteome</keyword>
<evidence type="ECO:0000313" key="3">
    <source>
        <dbReference type="Proteomes" id="UP000669239"/>
    </source>
</evidence>
<dbReference type="Gene3D" id="1.20.120.1630">
    <property type="match status" value="1"/>
</dbReference>
<feature type="transmembrane region" description="Helical" evidence="1">
    <location>
        <begin position="107"/>
        <end position="129"/>
    </location>
</feature>
<dbReference type="EMBL" id="JAAITT010000048">
    <property type="protein sequence ID" value="NSJ51815.1"/>
    <property type="molecule type" value="Genomic_DNA"/>
</dbReference>
<evidence type="ECO:0008006" key="4">
    <source>
        <dbReference type="Google" id="ProtNLM"/>
    </source>
</evidence>
<proteinExistence type="predicted"/>
<keyword evidence="1" id="KW-1133">Transmembrane helix</keyword>
<organism evidence="2 3">
    <name type="scientific">Enterocloster aldenensis</name>
    <dbReference type="NCBI Taxonomy" id="358742"/>
    <lineage>
        <taxon>Bacteria</taxon>
        <taxon>Bacillati</taxon>
        <taxon>Bacillota</taxon>
        <taxon>Clostridia</taxon>
        <taxon>Lachnospirales</taxon>
        <taxon>Lachnospiraceae</taxon>
        <taxon>Enterocloster</taxon>
    </lineage>
</organism>
<evidence type="ECO:0000256" key="1">
    <source>
        <dbReference type="SAM" id="Phobius"/>
    </source>
</evidence>